<gene>
    <name evidence="4" type="ORF">EUGRSUZ_L01856</name>
</gene>
<evidence type="ECO:0000313" key="5">
    <source>
        <dbReference type="Proteomes" id="UP000030711"/>
    </source>
</evidence>
<dbReference type="EMBL" id="MU848645">
    <property type="protein sequence ID" value="KAK2632218.1"/>
    <property type="molecule type" value="Genomic_DNA"/>
</dbReference>
<reference evidence="3" key="3">
    <citation type="submission" date="2023-04" db="EMBL/GenBank/DDBJ databases">
        <title>WGS assembly of Eucalyptus grandis.</title>
        <authorList>
            <person name="Myburg A."/>
            <person name="Grattapaglia D."/>
            <person name="Tuskan G."/>
            <person name="Hellsten U."/>
            <person name="Hayes R."/>
            <person name="Grimwood J."/>
            <person name="Jenkins J."/>
            <person name="Lindquist E."/>
            <person name="Tice H."/>
            <person name="Bauer D."/>
            <person name="Goodstein D."/>
            <person name="Dubchak I."/>
            <person name="Poliakov A."/>
            <person name="Mizrachi E."/>
            <person name="Kullan A."/>
            <person name="Hussey S."/>
            <person name="Pinard D."/>
            <person name="Van D."/>
            <person name="Singh P."/>
            <person name="Van J."/>
            <person name="Silva-Junior O."/>
            <person name="Togawa R."/>
            <person name="Pappas M."/>
            <person name="Faria D."/>
            <person name="Sansaloni C."/>
            <person name="Petroli C."/>
            <person name="Yang X."/>
            <person name="Ranjan P."/>
            <person name="Tschaplinski T."/>
            <person name="Ye C."/>
            <person name="Li T."/>
            <person name="Sterck L."/>
            <person name="Vanneste K."/>
            <person name="Murat F."/>
            <person name="Soler M."/>
            <person name="Clemente H."/>
            <person name="Saidi N."/>
            <person name="Cassan-Wang H."/>
            <person name="Dunand C."/>
            <person name="Hefer C."/>
            <person name="Bornberg-Bauer E."/>
            <person name="Kersting A."/>
            <person name="Vining K."/>
            <person name="Amarasinghe V."/>
            <person name="Ranik M."/>
            <person name="Naithani S."/>
            <person name="Elser J."/>
            <person name="Boyd A."/>
            <person name="Liston A."/>
            <person name="Spatafora J."/>
            <person name="Dharmwardhana P."/>
            <person name="Raja R."/>
            <person name="Sullivan C."/>
            <person name="Romanel E."/>
            <person name="Alves-Ferreira M."/>
            <person name="Kulheim C."/>
            <person name="Foley W."/>
            <person name="Carocha V."/>
            <person name="Paiva J."/>
            <person name="Kudrna D."/>
            <person name="Brommonschenkel S."/>
            <person name="Pasquali G."/>
            <person name="Byrne M."/>
            <person name="Rigault P."/>
            <person name="Tibbits J."/>
            <person name="Spokevicius A."/>
            <person name="Jones R."/>
            <person name="Steane D."/>
            <person name="Vaillancourt R."/>
            <person name="Potts B."/>
            <person name="Joubert F."/>
            <person name="Barry K."/>
            <person name="Pappas G."/>
            <person name="Strauss S."/>
            <person name="Jaiswal P."/>
            <person name="Grima-Pettenati J."/>
            <person name="Salse J."/>
            <person name="Van D."/>
            <person name="Rokhsar D."/>
            <person name="Schmutz J."/>
        </authorList>
    </citation>
    <scope>NUCLEOTIDE SEQUENCE</scope>
    <source>
        <tissue evidence="3">Leaf extractions</tissue>
    </source>
</reference>
<reference evidence="3" key="2">
    <citation type="journal article" date="2014" name="Nature">
        <title>The genome of Eucalyptus grandis.</title>
        <authorList>
            <person name="Myburg A.A."/>
            <person name="Grattapaglia D."/>
            <person name="Tuskan G.A."/>
            <person name="Hellsten U."/>
            <person name="Hayes R.D."/>
            <person name="Grimwood J."/>
            <person name="Jenkins J."/>
            <person name="Lindquist E."/>
            <person name="Tice H."/>
            <person name="Bauer D."/>
            <person name="Goodstein D.M."/>
            <person name="Dubchak I."/>
            <person name="Poliakov A."/>
            <person name="Mizrachi E."/>
            <person name="Kullan A.R."/>
            <person name="Hussey S.G."/>
            <person name="Pinard D."/>
            <person name="van der Merwe K."/>
            <person name="Singh P."/>
            <person name="van Jaarsveld I."/>
            <person name="Silva-Junior O.B."/>
            <person name="Togawa R.C."/>
            <person name="Pappas M.R."/>
            <person name="Faria D.A."/>
            <person name="Sansaloni C.P."/>
            <person name="Petroli C.D."/>
            <person name="Yang X."/>
            <person name="Ranjan P."/>
            <person name="Tschaplinski T.J."/>
            <person name="Ye C.Y."/>
            <person name="Li T."/>
            <person name="Sterck L."/>
            <person name="Vanneste K."/>
            <person name="Murat F."/>
            <person name="Soler M."/>
            <person name="Clemente H.S."/>
            <person name="Saidi N."/>
            <person name="Cassan-Wang H."/>
            <person name="Dunand C."/>
            <person name="Hefer C.A."/>
            <person name="Bornberg-Bauer E."/>
            <person name="Kersting A.R."/>
            <person name="Vining K."/>
            <person name="Amarasinghe V."/>
            <person name="Ranik M."/>
            <person name="Naithani S."/>
            <person name="Elser J."/>
            <person name="Boyd A.E."/>
            <person name="Liston A."/>
            <person name="Spatafora J.W."/>
            <person name="Dharmwardhana P."/>
            <person name="Raja R."/>
            <person name="Sullivan C."/>
            <person name="Romanel E."/>
            <person name="Alves-Ferreira M."/>
            <person name="Kulheim C."/>
            <person name="Foley W."/>
            <person name="Carocha V."/>
            <person name="Paiva J."/>
            <person name="Kudrna D."/>
            <person name="Brommonschenkel S.H."/>
            <person name="Pasquali G."/>
            <person name="Byrne M."/>
            <person name="Rigault P."/>
            <person name="Tibbits J."/>
            <person name="Spokevicius A."/>
            <person name="Jones R.C."/>
            <person name="Steane D.A."/>
            <person name="Vaillancourt R.E."/>
            <person name="Potts B.M."/>
            <person name="Joubert F."/>
            <person name="Barry K."/>
            <person name="Pappas G.J."/>
            <person name="Strauss S.H."/>
            <person name="Jaiswal P."/>
            <person name="Grima-Pettenati J."/>
            <person name="Salse J."/>
            <person name="Van de Peer Y."/>
            <person name="Rokhsar D.S."/>
            <person name="Schmutz J."/>
        </authorList>
    </citation>
    <scope>NUCLEOTIDE SEQUENCE</scope>
    <source>
        <tissue evidence="3">Leaf extractions</tissue>
    </source>
</reference>
<evidence type="ECO:0000256" key="2">
    <source>
        <dbReference type="SAM" id="Phobius"/>
    </source>
</evidence>
<name>A0A058ZS47_EUCGR</name>
<organism evidence="4">
    <name type="scientific">Eucalyptus grandis</name>
    <name type="common">Flooded gum</name>
    <dbReference type="NCBI Taxonomy" id="71139"/>
    <lineage>
        <taxon>Eukaryota</taxon>
        <taxon>Viridiplantae</taxon>
        <taxon>Streptophyta</taxon>
        <taxon>Embryophyta</taxon>
        <taxon>Tracheophyta</taxon>
        <taxon>Spermatophyta</taxon>
        <taxon>Magnoliopsida</taxon>
        <taxon>eudicotyledons</taxon>
        <taxon>Gunneridae</taxon>
        <taxon>Pentapetalae</taxon>
        <taxon>rosids</taxon>
        <taxon>malvids</taxon>
        <taxon>Myrtales</taxon>
        <taxon>Myrtaceae</taxon>
        <taxon>Myrtoideae</taxon>
        <taxon>Eucalypteae</taxon>
        <taxon>Eucalyptus</taxon>
    </lineage>
</organism>
<feature type="region of interest" description="Disordered" evidence="1">
    <location>
        <begin position="1"/>
        <end position="20"/>
    </location>
</feature>
<proteinExistence type="predicted"/>
<evidence type="ECO:0000313" key="4">
    <source>
        <dbReference type="EMBL" id="KCW44628.1"/>
    </source>
</evidence>
<evidence type="ECO:0008006" key="6">
    <source>
        <dbReference type="Google" id="ProtNLM"/>
    </source>
</evidence>
<keyword evidence="5" id="KW-1185">Reference proteome</keyword>
<evidence type="ECO:0000256" key="1">
    <source>
        <dbReference type="SAM" id="MobiDB-lite"/>
    </source>
</evidence>
<keyword evidence="2" id="KW-0472">Membrane</keyword>
<dbReference type="EMBL" id="KK199161">
    <property type="protein sequence ID" value="KCW44628.1"/>
    <property type="molecule type" value="Genomic_DNA"/>
</dbReference>
<accession>A0A058ZS47</accession>
<reference evidence="4" key="1">
    <citation type="submission" date="2013-07" db="EMBL/GenBank/DDBJ databases">
        <title>The genome of Eucalyptus grandis.</title>
        <authorList>
            <person name="Schmutz J."/>
            <person name="Hayes R."/>
            <person name="Myburg A."/>
            <person name="Tuskan G."/>
            <person name="Grattapaglia D."/>
            <person name="Rokhsar D.S."/>
        </authorList>
    </citation>
    <scope>NUCLEOTIDE SEQUENCE</scope>
    <source>
        <tissue evidence="4">Leaf extractions</tissue>
    </source>
</reference>
<protein>
    <recommendedName>
        <fullName evidence="6">Transmembrane protein</fullName>
    </recommendedName>
</protein>
<feature type="transmembrane region" description="Helical" evidence="2">
    <location>
        <begin position="26"/>
        <end position="47"/>
    </location>
</feature>
<keyword evidence="2" id="KW-1133">Transmembrane helix</keyword>
<reference evidence="3" key="4">
    <citation type="submission" date="2023-07" db="EMBL/GenBank/DDBJ databases">
        <authorList>
            <person name="Myburg A.A."/>
            <person name="Grattapaglia D."/>
            <person name="Tuskan G.A."/>
            <person name="Hellsten U."/>
            <person name="Hayes R.D."/>
            <person name="Grimwood J."/>
            <person name="Jenkins J."/>
            <person name="Lindquist E."/>
            <person name="Tice H."/>
            <person name="Bauer D."/>
            <person name="Goodstein D.M."/>
            <person name="Dubchak I."/>
            <person name="Poliakov A."/>
            <person name="Mizrachi E."/>
            <person name="Kullan A.R."/>
            <person name="Hussey S.G."/>
            <person name="Pinard D."/>
            <person name="Van D.M."/>
            <person name="Singh P."/>
            <person name="Van J.I."/>
            <person name="Silva-Junior O.B."/>
            <person name="Togawa R.C."/>
            <person name="Pappas M.R."/>
            <person name="Faria D.A."/>
            <person name="Sansaloni C.P."/>
            <person name="Petroli C.D."/>
            <person name="Yang X."/>
            <person name="Ranjan P."/>
            <person name="Tschaplinski T.J."/>
            <person name="Ye C.Y."/>
            <person name="Li T."/>
            <person name="Sterck L."/>
            <person name="Vanneste K."/>
            <person name="Murat F."/>
            <person name="Soler M."/>
            <person name="Clemente H.S."/>
            <person name="Saidi N."/>
            <person name="Cassan-Wang H."/>
            <person name="Dunand C."/>
            <person name="Hefer C.A."/>
            <person name="Bornberg-Bauer E."/>
            <person name="Kersting A.R."/>
            <person name="Vining K."/>
            <person name="Amarasinghe V."/>
            <person name="Ranik M."/>
            <person name="Naithani S."/>
            <person name="Elser J."/>
            <person name="Boyd A.E."/>
            <person name="Liston A."/>
            <person name="Spatafora J.W."/>
            <person name="Dharmwardhana P."/>
            <person name="Raja R."/>
            <person name="Sullivan C."/>
            <person name="Romanel E."/>
            <person name="Alves-Ferreira M."/>
            <person name="Kulheim C."/>
            <person name="Foley W."/>
            <person name="Carocha V."/>
            <person name="Paiva J."/>
            <person name="Kudrna D."/>
            <person name="Brommonschenkel S.H."/>
            <person name="Pasquali G."/>
            <person name="Byrne M."/>
            <person name="Rigault P."/>
            <person name="Tibbits J."/>
            <person name="Spokevicius A."/>
            <person name="Jones R.C."/>
            <person name="Steane D.A."/>
            <person name="Vaillancourt R.E."/>
            <person name="Potts B.M."/>
            <person name="Joubert F."/>
            <person name="Barry K."/>
            <person name="Pappas G.J."/>
            <person name="Strauss S.H."/>
            <person name="Jaiswal P."/>
            <person name="Grima-Pettenati J."/>
            <person name="Salse J."/>
            <person name="Van D.P."/>
            <person name="Rokhsar D.S."/>
            <person name="Schmutz J."/>
        </authorList>
    </citation>
    <scope>NUCLEOTIDE SEQUENCE</scope>
    <source>
        <tissue evidence="3">Leaf extractions</tissue>
    </source>
</reference>
<dbReference type="InParanoid" id="A0A058ZS47"/>
<evidence type="ECO:0000313" key="3">
    <source>
        <dbReference type="EMBL" id="KAK2632218.1"/>
    </source>
</evidence>
<keyword evidence="2" id="KW-0812">Transmembrane</keyword>
<dbReference type="Gramene" id="KCW44628">
    <property type="protein sequence ID" value="KCW44628"/>
    <property type="gene ID" value="EUGRSUZ_L01856"/>
</dbReference>
<sequence length="72" mass="7505">MNGGGGGVGVRVRVSSPSSSPLKIEIGFEGAVFCFCALLWFGGGWVLKGGERNVETTERDDDAVSRGVCLGR</sequence>
<dbReference type="AlphaFoldDB" id="A0A058ZS47"/>
<dbReference type="Proteomes" id="UP000030711">
    <property type="component" value="Unassembled WGS sequence"/>
</dbReference>
<feature type="compositionally biased region" description="Low complexity" evidence="1">
    <location>
        <begin position="10"/>
        <end position="20"/>
    </location>
</feature>